<dbReference type="Proteomes" id="UP000095214">
    <property type="component" value="Chromosome"/>
</dbReference>
<dbReference type="AlphaFoldDB" id="A0A1D8B129"/>
<dbReference type="KEGG" id="phon:BH719_02375"/>
<dbReference type="OrthoDB" id="4703953at2"/>
<dbReference type="EMBL" id="CP017298">
    <property type="protein sequence ID" value="AOS46851.1"/>
    <property type="molecule type" value="Genomic_DNA"/>
</dbReference>
<dbReference type="SUPFAM" id="SSF82784">
    <property type="entry name" value="OsmC-like"/>
    <property type="match status" value="1"/>
</dbReference>
<name>A0A1D8B129_9ACTO</name>
<dbReference type="Gene3D" id="3.30.300.20">
    <property type="match status" value="1"/>
</dbReference>
<gene>
    <name evidence="1" type="ORF">BH719_02375</name>
</gene>
<dbReference type="RefSeq" id="WP_009743140.1">
    <property type="nucleotide sequence ID" value="NZ_CP017298.1"/>
</dbReference>
<proteinExistence type="predicted"/>
<accession>A0A1D8B129</accession>
<dbReference type="STRING" id="178339.BH719_02375"/>
<protein>
    <submittedName>
        <fullName evidence="1">Osmotically inducible protein OsmC</fullName>
    </submittedName>
</protein>
<sequence>MSDSTKPQPSLYLERTGVREYVARNQDGAEVRVGHGPGCFSPGDLLKLAIAGCNAMSSDTRLVSRLGDDFAQFVGVSADYDEDADRFTHVEVELVQDLSALDEQEQADLIRRADAAIKRNCTIEHSVVDRALPSHHAFTSERID</sequence>
<organism evidence="1 2">
    <name type="scientific">Pauljensenia hongkongensis</name>
    <dbReference type="NCBI Taxonomy" id="178339"/>
    <lineage>
        <taxon>Bacteria</taxon>
        <taxon>Bacillati</taxon>
        <taxon>Actinomycetota</taxon>
        <taxon>Actinomycetes</taxon>
        <taxon>Actinomycetales</taxon>
        <taxon>Actinomycetaceae</taxon>
        <taxon>Pauljensenia</taxon>
    </lineage>
</organism>
<evidence type="ECO:0000313" key="1">
    <source>
        <dbReference type="EMBL" id="AOS46851.1"/>
    </source>
</evidence>
<dbReference type="InterPro" id="IPR036102">
    <property type="entry name" value="OsmC/Ohrsf"/>
</dbReference>
<dbReference type="InterPro" id="IPR015946">
    <property type="entry name" value="KH_dom-like_a/b"/>
</dbReference>
<keyword evidence="2" id="KW-1185">Reference proteome</keyword>
<reference evidence="1 2" key="1">
    <citation type="submission" date="2016-09" db="EMBL/GenBank/DDBJ databases">
        <title>Complete genome sequence of Actinomyces hongkongensis HKU8.</title>
        <authorList>
            <person name="Gao Y.-X."/>
            <person name="Zhou Y.-Y."/>
            <person name="Xie Y."/>
            <person name="Wang M."/>
            <person name="Wang S.-J."/>
            <person name="Shen S.-G."/>
        </authorList>
    </citation>
    <scope>NUCLEOTIDE SEQUENCE [LARGE SCALE GENOMIC DNA]</scope>
    <source>
        <strain evidence="1 2">HKU8</strain>
    </source>
</reference>
<evidence type="ECO:0000313" key="2">
    <source>
        <dbReference type="Proteomes" id="UP000095214"/>
    </source>
</evidence>